<organism evidence="2">
    <name type="scientific">Rhodotorula toruloides</name>
    <name type="common">Yeast</name>
    <name type="synonym">Rhodosporidium toruloides</name>
    <dbReference type="NCBI Taxonomy" id="5286"/>
    <lineage>
        <taxon>Eukaryota</taxon>
        <taxon>Fungi</taxon>
        <taxon>Dikarya</taxon>
        <taxon>Basidiomycota</taxon>
        <taxon>Pucciniomycotina</taxon>
        <taxon>Microbotryomycetes</taxon>
        <taxon>Sporidiobolales</taxon>
        <taxon>Sporidiobolaceae</taxon>
        <taxon>Rhodotorula</taxon>
    </lineage>
</organism>
<dbReference type="EMBL" id="LK052950">
    <property type="protein sequence ID" value="CDR47654.1"/>
    <property type="molecule type" value="Genomic_DNA"/>
</dbReference>
<protein>
    <submittedName>
        <fullName evidence="2">RHTO0S15e00210g1_1</fullName>
    </submittedName>
</protein>
<dbReference type="AlphaFoldDB" id="A0A061BE71"/>
<gene>
    <name evidence="2" type="ORF">RHTO0S_15e00210g</name>
</gene>
<name>A0A061BE71_RHOTO</name>
<proteinExistence type="predicted"/>
<reference evidence="2" key="1">
    <citation type="journal article" date="2014" name="Genome Announc.">
        <title>Draft genome sequence of Rhodosporidium toruloides CECT1137, an oleaginous yeast of biotechnological interest.</title>
        <authorList>
            <person name="Morin N."/>
            <person name="Calcas X."/>
            <person name="Devillers H."/>
            <person name="Durrens P."/>
            <person name="Sherman D.J."/>
            <person name="Nicaud J.-M."/>
            <person name="Neuveglise C."/>
        </authorList>
    </citation>
    <scope>NUCLEOTIDE SEQUENCE</scope>
    <source>
        <strain evidence="2">CECT1137</strain>
    </source>
</reference>
<sequence>MPLADRRHLDDAAARCASALLLCVTRLRLAHARTPTRTAPLALVVARSSRPPCIPNVVVRTGAGQRQVCWTGRAEHQGQAHDRLVAFLPRHQQRLAPASPPRADEGYRRRRRRDALYRPGRQRQVRGSAPDPAASTRQRDAQVRV</sequence>
<evidence type="ECO:0000313" key="2">
    <source>
        <dbReference type="EMBL" id="CDR47654.1"/>
    </source>
</evidence>
<evidence type="ECO:0000256" key="1">
    <source>
        <dbReference type="SAM" id="MobiDB-lite"/>
    </source>
</evidence>
<feature type="region of interest" description="Disordered" evidence="1">
    <location>
        <begin position="90"/>
        <end position="145"/>
    </location>
</feature>
<accession>A0A061BE71</accession>